<protein>
    <submittedName>
        <fullName evidence="1">Uncharacterized protein</fullName>
    </submittedName>
</protein>
<dbReference type="AlphaFoldDB" id="A0A1I3EVS2"/>
<evidence type="ECO:0000313" key="2">
    <source>
        <dbReference type="Proteomes" id="UP000199287"/>
    </source>
</evidence>
<keyword evidence="2" id="KW-1185">Reference proteome</keyword>
<organism evidence="1 2">
    <name type="scientific">Tindallia magadiensis</name>
    <dbReference type="NCBI Taxonomy" id="69895"/>
    <lineage>
        <taxon>Bacteria</taxon>
        <taxon>Bacillati</taxon>
        <taxon>Bacillota</taxon>
        <taxon>Clostridia</taxon>
        <taxon>Peptostreptococcales</taxon>
        <taxon>Tindalliaceae</taxon>
        <taxon>Tindallia</taxon>
    </lineage>
</organism>
<name>A0A1I3EVS2_9FIRM</name>
<dbReference type="STRING" id="69895.SAMN05192551_105199"/>
<evidence type="ECO:0000313" key="1">
    <source>
        <dbReference type="EMBL" id="SFI03115.1"/>
    </source>
</evidence>
<reference evidence="2" key="1">
    <citation type="submission" date="2016-10" db="EMBL/GenBank/DDBJ databases">
        <authorList>
            <person name="Varghese N."/>
            <person name="Submissions S."/>
        </authorList>
    </citation>
    <scope>NUCLEOTIDE SEQUENCE [LARGE SCALE GENOMIC DNA]</scope>
    <source>
        <strain evidence="2">Z-7934</strain>
    </source>
</reference>
<sequence length="44" mass="5012">MKVGGERLSTFAVDCIQYTELKLKSDDMESDQRGYLPRPEGMIC</sequence>
<dbReference type="EMBL" id="FOQA01000005">
    <property type="protein sequence ID" value="SFI03115.1"/>
    <property type="molecule type" value="Genomic_DNA"/>
</dbReference>
<proteinExistence type="predicted"/>
<dbReference type="Proteomes" id="UP000199287">
    <property type="component" value="Unassembled WGS sequence"/>
</dbReference>
<accession>A0A1I3EVS2</accession>
<gene>
    <name evidence="1" type="ORF">SAMN05192551_105199</name>
</gene>